<feature type="transmembrane region" description="Helical" evidence="1">
    <location>
        <begin position="131"/>
        <end position="152"/>
    </location>
</feature>
<keyword evidence="3" id="KW-1185">Reference proteome</keyword>
<evidence type="ECO:0000313" key="2">
    <source>
        <dbReference type="EMBL" id="OBR67680.1"/>
    </source>
</evidence>
<evidence type="ECO:0000313" key="3">
    <source>
        <dbReference type="Proteomes" id="UP000092024"/>
    </source>
</evidence>
<dbReference type="AlphaFoldDB" id="A0A1A5YQK3"/>
<organism evidence="2 3">
    <name type="scientific">Paenibacillus oryzae</name>
    <dbReference type="NCBI Taxonomy" id="1844972"/>
    <lineage>
        <taxon>Bacteria</taxon>
        <taxon>Bacillati</taxon>
        <taxon>Bacillota</taxon>
        <taxon>Bacilli</taxon>
        <taxon>Bacillales</taxon>
        <taxon>Paenibacillaceae</taxon>
        <taxon>Paenibacillus</taxon>
    </lineage>
</organism>
<gene>
    <name evidence="2" type="ORF">A7K91_22020</name>
</gene>
<keyword evidence="1" id="KW-1133">Transmembrane helix</keyword>
<evidence type="ECO:0000256" key="1">
    <source>
        <dbReference type="SAM" id="Phobius"/>
    </source>
</evidence>
<feature type="transmembrane region" description="Helical" evidence="1">
    <location>
        <begin position="61"/>
        <end position="84"/>
    </location>
</feature>
<keyword evidence="1" id="KW-0812">Transmembrane</keyword>
<protein>
    <submittedName>
        <fullName evidence="2">Uncharacterized protein</fullName>
    </submittedName>
</protein>
<sequence>MTPVHSPEEAAKPSKSWLLIILQLFLGAGAIVGGGGLILDPQGGLLSMPLSLLQHSPFSDYLIPGIILLLVLGVGPILIASSLITRWKWRLGEHLNVFKDRHWSWTFTLYTGFALIIWISAQAYFFQAVYAIHAIYMLLGLVIQIAALLPGVQRIYALQQFKTISIKAD</sequence>
<feature type="transmembrane region" description="Helical" evidence="1">
    <location>
        <begin position="105"/>
        <end position="125"/>
    </location>
</feature>
<feature type="transmembrane region" description="Helical" evidence="1">
    <location>
        <begin position="17"/>
        <end position="39"/>
    </location>
</feature>
<accession>A0A1A5YQK3</accession>
<name>A0A1A5YQK3_9BACL</name>
<dbReference type="Proteomes" id="UP000092024">
    <property type="component" value="Unassembled WGS sequence"/>
</dbReference>
<keyword evidence="1" id="KW-0472">Membrane</keyword>
<dbReference type="STRING" id="1844972.A7K91_22020"/>
<dbReference type="OrthoDB" id="1909107at2"/>
<dbReference type="EMBL" id="LYPA01000032">
    <property type="protein sequence ID" value="OBR67680.1"/>
    <property type="molecule type" value="Genomic_DNA"/>
</dbReference>
<proteinExistence type="predicted"/>
<comment type="caution">
    <text evidence="2">The sequence shown here is derived from an EMBL/GenBank/DDBJ whole genome shotgun (WGS) entry which is preliminary data.</text>
</comment>
<reference evidence="2 3" key="1">
    <citation type="submission" date="2016-05" db="EMBL/GenBank/DDBJ databases">
        <title>Paenibacillus oryzae. sp. nov., isolated from the rice root.</title>
        <authorList>
            <person name="Zhang J."/>
            <person name="Zhang X."/>
        </authorList>
    </citation>
    <scope>NUCLEOTIDE SEQUENCE [LARGE SCALE GENOMIC DNA]</scope>
    <source>
        <strain evidence="2 3">1DrF-4</strain>
    </source>
</reference>